<keyword evidence="3" id="KW-1185">Reference proteome</keyword>
<dbReference type="PIRSF" id="PIRSF033913">
    <property type="entry name" value="S-S_format_DsbB"/>
    <property type="match status" value="1"/>
</dbReference>
<dbReference type="InterPro" id="IPR050183">
    <property type="entry name" value="DsbB"/>
</dbReference>
<dbReference type="PANTHER" id="PTHR36570">
    <property type="entry name" value="DISULFIDE BOND FORMATION PROTEIN B"/>
    <property type="match status" value="1"/>
</dbReference>
<proteinExistence type="predicted"/>
<evidence type="ECO:0000256" key="1">
    <source>
        <dbReference type="SAM" id="Phobius"/>
    </source>
</evidence>
<dbReference type="GO" id="GO:0016020">
    <property type="term" value="C:membrane"/>
    <property type="evidence" value="ECO:0007669"/>
    <property type="project" value="InterPro"/>
</dbReference>
<dbReference type="EMBL" id="CP079194">
    <property type="protein sequence ID" value="QXT40986.1"/>
    <property type="molecule type" value="Genomic_DNA"/>
</dbReference>
<dbReference type="GO" id="GO:0015035">
    <property type="term" value="F:protein-disulfide reductase activity"/>
    <property type="evidence" value="ECO:0007669"/>
    <property type="project" value="InterPro"/>
</dbReference>
<keyword evidence="1" id="KW-0812">Transmembrane</keyword>
<dbReference type="Pfam" id="PF02600">
    <property type="entry name" value="DsbB"/>
    <property type="match status" value="1"/>
</dbReference>
<dbReference type="GO" id="GO:0006457">
    <property type="term" value="P:protein folding"/>
    <property type="evidence" value="ECO:0007669"/>
    <property type="project" value="InterPro"/>
</dbReference>
<accession>A0A8F6YC94</accession>
<dbReference type="RefSeq" id="WP_219004483.1">
    <property type="nucleotide sequence ID" value="NZ_CP079194.1"/>
</dbReference>
<name>A0A8F6YC94_9RHOB</name>
<gene>
    <name evidence="2" type="ORF">KYE46_07120</name>
</gene>
<reference evidence="2 3" key="1">
    <citation type="submission" date="2021-07" db="EMBL/GenBank/DDBJ databases">
        <title>A novel Jannaschia species isolated from marine dinoflagellate Ceratoperidinium margalefii.</title>
        <authorList>
            <person name="Jiang Y."/>
            <person name="Li Z."/>
        </authorList>
    </citation>
    <scope>NUCLEOTIDE SEQUENCE [LARGE SCALE GENOMIC DNA]</scope>
    <source>
        <strain evidence="2 3">J12C1-MA-4</strain>
    </source>
</reference>
<dbReference type="KEGG" id="gce:KYE46_07120"/>
<dbReference type="PANTHER" id="PTHR36570:SF3">
    <property type="entry name" value="DISULFIDE BOND FORMATION PROTEIN B"/>
    <property type="match status" value="1"/>
</dbReference>
<keyword evidence="1" id="KW-1133">Transmembrane helix</keyword>
<feature type="transmembrane region" description="Helical" evidence="1">
    <location>
        <begin position="129"/>
        <end position="152"/>
    </location>
</feature>
<evidence type="ECO:0000313" key="3">
    <source>
        <dbReference type="Proteomes" id="UP000825009"/>
    </source>
</evidence>
<dbReference type="InterPro" id="IPR024199">
    <property type="entry name" value="Uncharacterised_DsbB"/>
</dbReference>
<feature type="transmembrane region" description="Helical" evidence="1">
    <location>
        <begin position="62"/>
        <end position="80"/>
    </location>
</feature>
<organism evidence="2 3">
    <name type="scientific">Gymnodinialimonas ceratoperidinii</name>
    <dbReference type="NCBI Taxonomy" id="2856823"/>
    <lineage>
        <taxon>Bacteria</taxon>
        <taxon>Pseudomonadati</taxon>
        <taxon>Pseudomonadota</taxon>
        <taxon>Alphaproteobacteria</taxon>
        <taxon>Rhodobacterales</taxon>
        <taxon>Paracoccaceae</taxon>
        <taxon>Gymnodinialimonas</taxon>
    </lineage>
</organism>
<evidence type="ECO:0000313" key="2">
    <source>
        <dbReference type="EMBL" id="QXT40986.1"/>
    </source>
</evidence>
<protein>
    <submittedName>
        <fullName evidence="2">Disulfide bond formation protein B</fullName>
    </submittedName>
</protein>
<dbReference type="InterPro" id="IPR003752">
    <property type="entry name" value="DiS_bond_form_DsbB/BdbC"/>
</dbReference>
<sequence length="167" mass="17800">MTFDDRKTGVAAAAGSGLLLATAWTFQAFGYAPCSMCILQRYPHVAAVSVGILVLMGLRHPIIYLLGAAAAATTGTIAIYHTGVERDWWEGPTSCTGSGQSLSSMDVVDLLSTDAGPTLVMCNQVAWEFLSISMASWNAIGSFGLMLLWIIAISMRIEKQRIASHAN</sequence>
<dbReference type="AlphaFoldDB" id="A0A8F6YC94"/>
<dbReference type="Proteomes" id="UP000825009">
    <property type="component" value="Chromosome"/>
</dbReference>
<keyword evidence="1" id="KW-0472">Membrane</keyword>